<protein>
    <submittedName>
        <fullName evidence="1">Metallopeptidase family protein</fullName>
    </submittedName>
</protein>
<dbReference type="AlphaFoldDB" id="A0A939LVT3"/>
<reference evidence="1" key="1">
    <citation type="submission" date="2021-03" db="EMBL/GenBank/DDBJ databases">
        <title>Leucobacter chromiisoli sp. nov., isolated from chromium-containing soil of chemical plant.</title>
        <authorList>
            <person name="Xu Z."/>
        </authorList>
    </citation>
    <scope>NUCLEOTIDE SEQUENCE</scope>
    <source>
        <strain evidence="1">A2</strain>
    </source>
</reference>
<accession>A0A939LVT3</accession>
<gene>
    <name evidence="1" type="ORF">J4H91_08450</name>
</gene>
<keyword evidence="2" id="KW-1185">Reference proteome</keyword>
<dbReference type="EMBL" id="JAGDYL010000012">
    <property type="protein sequence ID" value="MBO1805346.1"/>
    <property type="molecule type" value="Genomic_DNA"/>
</dbReference>
<proteinExistence type="predicted"/>
<dbReference type="Proteomes" id="UP000664398">
    <property type="component" value="Unassembled WGS sequence"/>
</dbReference>
<evidence type="ECO:0000313" key="2">
    <source>
        <dbReference type="Proteomes" id="UP000664398"/>
    </source>
</evidence>
<organism evidence="1 2">
    <name type="scientific">Leucobacter ruminantium</name>
    <dbReference type="NCBI Taxonomy" id="1289170"/>
    <lineage>
        <taxon>Bacteria</taxon>
        <taxon>Bacillati</taxon>
        <taxon>Actinomycetota</taxon>
        <taxon>Actinomycetes</taxon>
        <taxon>Micrococcales</taxon>
        <taxon>Microbacteriaceae</taxon>
        <taxon>Leucobacter</taxon>
    </lineage>
</organism>
<name>A0A939LVT3_9MICO</name>
<dbReference type="CDD" id="cd12954">
    <property type="entry name" value="MMP_TTHA0227_like_1"/>
    <property type="match status" value="1"/>
</dbReference>
<comment type="caution">
    <text evidence="1">The sequence shown here is derived from an EMBL/GenBank/DDBJ whole genome shotgun (WGS) entry which is preliminary data.</text>
</comment>
<dbReference type="SUPFAM" id="SSF55486">
    <property type="entry name" value="Metalloproteases ('zincins'), catalytic domain"/>
    <property type="match status" value="1"/>
</dbReference>
<sequence>MRSSITGPSLPDPSARVVRFEVEARAAVELLQSLLPDELRGVQFGFQTVPNGLGESELPMLYSIDRASRTIVLYRMPIQRARGLHVDDDEHRRYFIEHCAYRAVCEYLGREPWDLLPGRFDHF</sequence>
<evidence type="ECO:0000313" key="1">
    <source>
        <dbReference type="EMBL" id="MBO1805346.1"/>
    </source>
</evidence>